<gene>
    <name evidence="2" type="ORF">O3P69_016545</name>
</gene>
<dbReference type="PANTHER" id="PTHR45902">
    <property type="entry name" value="LATROPHILIN RECEPTOR-LIKE PROTEIN A"/>
    <property type="match status" value="1"/>
</dbReference>
<protein>
    <submittedName>
        <fullName evidence="2">Uncharacterized protein</fullName>
    </submittedName>
</protein>
<dbReference type="PANTHER" id="PTHR45902:SF1">
    <property type="entry name" value="LATROPHILIN RECEPTOR-LIKE PROTEIN A"/>
    <property type="match status" value="1"/>
</dbReference>
<name>A0AAW0TGU1_SCYPA</name>
<evidence type="ECO:0000256" key="1">
    <source>
        <dbReference type="SAM" id="MobiDB-lite"/>
    </source>
</evidence>
<feature type="compositionally biased region" description="Polar residues" evidence="1">
    <location>
        <begin position="97"/>
        <end position="108"/>
    </location>
</feature>
<sequence>MGMTWIFAFISIHTKNIVFEYFFIITNGLQGAFIFVAFDLKKKVWEELSIKTRCLKKHENYTVRRKSKAFTASLEGVYKSRPNSQRFNELRAHSASLDASRSQPSHTTAEIEADSKTSRDVRFTQLLAPVSLMNGRELRSSAPCKDTREGARSRQPVRFLPFFFCVSLHGKTRARFFKVGVNEDAGERETGMLAIPYHNSDGA</sequence>
<proteinExistence type="predicted"/>
<keyword evidence="3" id="KW-1185">Reference proteome</keyword>
<feature type="region of interest" description="Disordered" evidence="1">
    <location>
        <begin position="95"/>
        <end position="116"/>
    </location>
</feature>
<evidence type="ECO:0000313" key="2">
    <source>
        <dbReference type="EMBL" id="KAK8385836.1"/>
    </source>
</evidence>
<dbReference type="Gene3D" id="1.20.1070.10">
    <property type="entry name" value="Rhodopsin 7-helix transmembrane proteins"/>
    <property type="match status" value="1"/>
</dbReference>
<dbReference type="EMBL" id="JARAKH010000032">
    <property type="protein sequence ID" value="KAK8385836.1"/>
    <property type="molecule type" value="Genomic_DNA"/>
</dbReference>
<evidence type="ECO:0000313" key="3">
    <source>
        <dbReference type="Proteomes" id="UP001487740"/>
    </source>
</evidence>
<dbReference type="Proteomes" id="UP001487740">
    <property type="component" value="Unassembled WGS sequence"/>
</dbReference>
<accession>A0AAW0TGU1</accession>
<comment type="caution">
    <text evidence="2">The sequence shown here is derived from an EMBL/GenBank/DDBJ whole genome shotgun (WGS) entry which is preliminary data.</text>
</comment>
<reference evidence="2 3" key="1">
    <citation type="submission" date="2023-03" db="EMBL/GenBank/DDBJ databases">
        <title>High-quality genome of Scylla paramamosain provides insights in environmental adaptation.</title>
        <authorList>
            <person name="Zhang L."/>
        </authorList>
    </citation>
    <scope>NUCLEOTIDE SEQUENCE [LARGE SCALE GENOMIC DNA]</scope>
    <source>
        <strain evidence="2">LZ_2023a</strain>
        <tissue evidence="2">Muscle</tissue>
    </source>
</reference>
<dbReference type="AlphaFoldDB" id="A0AAW0TGU1"/>
<dbReference type="InterPro" id="IPR053231">
    <property type="entry name" value="GPCR_LN-TM7"/>
</dbReference>
<organism evidence="2 3">
    <name type="scientific">Scylla paramamosain</name>
    <name type="common">Mud crab</name>
    <dbReference type="NCBI Taxonomy" id="85552"/>
    <lineage>
        <taxon>Eukaryota</taxon>
        <taxon>Metazoa</taxon>
        <taxon>Ecdysozoa</taxon>
        <taxon>Arthropoda</taxon>
        <taxon>Crustacea</taxon>
        <taxon>Multicrustacea</taxon>
        <taxon>Malacostraca</taxon>
        <taxon>Eumalacostraca</taxon>
        <taxon>Eucarida</taxon>
        <taxon>Decapoda</taxon>
        <taxon>Pleocyemata</taxon>
        <taxon>Brachyura</taxon>
        <taxon>Eubrachyura</taxon>
        <taxon>Portunoidea</taxon>
        <taxon>Portunidae</taxon>
        <taxon>Portuninae</taxon>
        <taxon>Scylla</taxon>
    </lineage>
</organism>